<dbReference type="InterPro" id="IPR000073">
    <property type="entry name" value="AB_hydrolase_1"/>
</dbReference>
<protein>
    <recommendedName>
        <fullName evidence="2">AB hydrolase-1 domain-containing protein</fullName>
    </recommendedName>
</protein>
<reference evidence="3 4" key="1">
    <citation type="submission" date="2023-11" db="EMBL/GenBank/DDBJ databases">
        <title>An acidophilic fungus is an integral part of prey digestion in a carnivorous sundew plant.</title>
        <authorList>
            <person name="Tsai I.J."/>
        </authorList>
    </citation>
    <scope>NUCLEOTIDE SEQUENCE [LARGE SCALE GENOMIC DNA]</scope>
    <source>
        <strain evidence="3">169a</strain>
    </source>
</reference>
<dbReference type="PANTHER" id="PTHR12277">
    <property type="entry name" value="ALPHA/BETA HYDROLASE DOMAIN-CONTAINING PROTEIN"/>
    <property type="match status" value="1"/>
</dbReference>
<evidence type="ECO:0000256" key="1">
    <source>
        <dbReference type="SAM" id="Phobius"/>
    </source>
</evidence>
<evidence type="ECO:0000259" key="2">
    <source>
        <dbReference type="Pfam" id="PF12697"/>
    </source>
</evidence>
<name>A0AAQ3LX73_9PEZI</name>
<keyword evidence="1" id="KW-1133">Transmembrane helix</keyword>
<dbReference type="Gene3D" id="3.40.50.1820">
    <property type="entry name" value="alpha/beta hydrolase"/>
    <property type="match status" value="1"/>
</dbReference>
<dbReference type="EMBL" id="CP138580">
    <property type="protein sequence ID" value="WPG97519.1"/>
    <property type="molecule type" value="Genomic_DNA"/>
</dbReference>
<sequence>MASPLRIISRTAIVFACATLLYALILGALLTPNLQRLALYAHKINTLFWDDLNQPHRFGFAQHQVTPFNIPTPDGETLYAWHVLPVDVYARHEKELQSETRQPGPVTDFKQTTAFRLLKSHEPEPARVVVYYDVKVHGNAGHIAQGWRPDTFRSLTLQPNTHVVTIDYRGFGYSTGWPTEAGLINDGTALVDFVLDQLKIEPERIVIMGQSLGTAVSSAVSLNFANPNHDLLPPATRELQSRRSQHIIKAPIAFAGVVLVAPFYSIPSLLLTYRMGGMIPILLPLRPFPSIARQLTSQMIDQWPSGRRLAAYYDAFGNNVKTIGESPLGMLQIIHARNDMDISYHQTEMICAAMLQRGDMDMGKCISGNQSAAVLHVDKANSPTVRFEILERGGHNRVATYSPVSAAVLRAFSRLM</sequence>
<dbReference type="Proteomes" id="UP001303373">
    <property type="component" value="Chromosome 1"/>
</dbReference>
<keyword evidence="4" id="KW-1185">Reference proteome</keyword>
<evidence type="ECO:0000313" key="3">
    <source>
        <dbReference type="EMBL" id="WPG97519.1"/>
    </source>
</evidence>
<dbReference type="Pfam" id="PF12697">
    <property type="entry name" value="Abhydrolase_6"/>
    <property type="match status" value="1"/>
</dbReference>
<dbReference type="AlphaFoldDB" id="A0AAQ3LX73"/>
<gene>
    <name evidence="3" type="ORF">R9X50_00029600</name>
</gene>
<proteinExistence type="predicted"/>
<feature type="transmembrane region" description="Helical" evidence="1">
    <location>
        <begin position="12"/>
        <end position="30"/>
    </location>
</feature>
<accession>A0AAQ3LX73</accession>
<dbReference type="InterPro" id="IPR029058">
    <property type="entry name" value="AB_hydrolase_fold"/>
</dbReference>
<organism evidence="3 4">
    <name type="scientific">Acrodontium crateriforme</name>
    <dbReference type="NCBI Taxonomy" id="150365"/>
    <lineage>
        <taxon>Eukaryota</taxon>
        <taxon>Fungi</taxon>
        <taxon>Dikarya</taxon>
        <taxon>Ascomycota</taxon>
        <taxon>Pezizomycotina</taxon>
        <taxon>Dothideomycetes</taxon>
        <taxon>Dothideomycetidae</taxon>
        <taxon>Mycosphaerellales</taxon>
        <taxon>Teratosphaeriaceae</taxon>
        <taxon>Acrodontium</taxon>
    </lineage>
</organism>
<dbReference type="PANTHER" id="PTHR12277:SF81">
    <property type="entry name" value="PROTEIN ABHD13"/>
    <property type="match status" value="1"/>
</dbReference>
<keyword evidence="1" id="KW-0472">Membrane</keyword>
<feature type="domain" description="AB hydrolase-1" evidence="2">
    <location>
        <begin position="136"/>
        <end position="395"/>
    </location>
</feature>
<dbReference type="SUPFAM" id="SSF53474">
    <property type="entry name" value="alpha/beta-Hydrolases"/>
    <property type="match status" value="1"/>
</dbReference>
<keyword evidence="1" id="KW-0812">Transmembrane</keyword>
<evidence type="ECO:0000313" key="4">
    <source>
        <dbReference type="Proteomes" id="UP001303373"/>
    </source>
</evidence>